<sequence length="159" mass="18076">MTWLVVLAVATVLVLWRSVVRVPGDHSYVVERMGKFHRVCVPGMHLVVPILEKVAHRVNLREQVLRLPCVTVNRRDEADVSNRLAYDITVSFTVRDPRKASYRVPNHALAVEQLSVTTIRNCGSWERTDRELGGMLEQALRDSLPQCGLALNRAEVVRR</sequence>
<organism evidence="2 3">
    <name type="scientific">Saxibacter everestensis</name>
    <dbReference type="NCBI Taxonomy" id="2909229"/>
    <lineage>
        <taxon>Bacteria</taxon>
        <taxon>Bacillati</taxon>
        <taxon>Actinomycetota</taxon>
        <taxon>Actinomycetes</taxon>
        <taxon>Micrococcales</taxon>
        <taxon>Brevibacteriaceae</taxon>
        <taxon>Saxibacter</taxon>
    </lineage>
</organism>
<dbReference type="PANTHER" id="PTHR43327">
    <property type="entry name" value="STOMATIN-LIKE PROTEIN 2, MITOCHONDRIAL"/>
    <property type="match status" value="1"/>
</dbReference>
<reference evidence="2 3" key="1">
    <citation type="submission" date="2023-05" db="EMBL/GenBank/DDBJ databases">
        <title>Lithophilousrod everest ZFBP1038 complete genpme.</title>
        <authorList>
            <person name="Tian M."/>
        </authorList>
    </citation>
    <scope>NUCLEOTIDE SEQUENCE [LARGE SCALE GENOMIC DNA]</scope>
    <source>
        <strain evidence="2 3">ZFBP1038</strain>
    </source>
</reference>
<dbReference type="SMART" id="SM00244">
    <property type="entry name" value="PHB"/>
    <property type="match status" value="1"/>
</dbReference>
<accession>A0ABY8QQD2</accession>
<name>A0ABY8QQD2_9MICO</name>
<evidence type="ECO:0000313" key="3">
    <source>
        <dbReference type="Proteomes" id="UP001209083"/>
    </source>
</evidence>
<dbReference type="Pfam" id="PF01145">
    <property type="entry name" value="Band_7"/>
    <property type="match status" value="1"/>
</dbReference>
<protein>
    <submittedName>
        <fullName evidence="2">SPFH domain-containing protein</fullName>
    </submittedName>
</protein>
<keyword evidence="3" id="KW-1185">Reference proteome</keyword>
<dbReference type="Proteomes" id="UP001209083">
    <property type="component" value="Chromosome"/>
</dbReference>
<dbReference type="InterPro" id="IPR001107">
    <property type="entry name" value="Band_7"/>
</dbReference>
<dbReference type="EMBL" id="CP090958">
    <property type="protein sequence ID" value="WGW10466.1"/>
    <property type="molecule type" value="Genomic_DNA"/>
</dbReference>
<gene>
    <name evidence="2" type="ORF">LWF01_09915</name>
</gene>
<evidence type="ECO:0000313" key="2">
    <source>
        <dbReference type="EMBL" id="WGW10466.1"/>
    </source>
</evidence>
<dbReference type="Gene3D" id="3.30.479.30">
    <property type="entry name" value="Band 7 domain"/>
    <property type="match status" value="1"/>
</dbReference>
<dbReference type="SUPFAM" id="SSF117892">
    <property type="entry name" value="Band 7/SPFH domain"/>
    <property type="match status" value="1"/>
</dbReference>
<feature type="domain" description="Band 7" evidence="1">
    <location>
        <begin position="17"/>
        <end position="159"/>
    </location>
</feature>
<dbReference type="InterPro" id="IPR036013">
    <property type="entry name" value="Band_7/SPFH_dom_sf"/>
</dbReference>
<dbReference type="PANTHER" id="PTHR43327:SF10">
    <property type="entry name" value="STOMATIN-LIKE PROTEIN 2, MITOCHONDRIAL"/>
    <property type="match status" value="1"/>
</dbReference>
<evidence type="ECO:0000259" key="1">
    <source>
        <dbReference type="SMART" id="SM00244"/>
    </source>
</evidence>
<dbReference type="RefSeq" id="WP_349637245.1">
    <property type="nucleotide sequence ID" value="NZ_CP090958.1"/>
</dbReference>
<dbReference type="InterPro" id="IPR050710">
    <property type="entry name" value="Band7/mec-2_domain"/>
</dbReference>
<proteinExistence type="predicted"/>